<dbReference type="GO" id="GO:0046933">
    <property type="term" value="F:proton-transporting ATP synthase activity, rotational mechanism"/>
    <property type="evidence" value="ECO:0007669"/>
    <property type="project" value="InterPro"/>
</dbReference>
<gene>
    <name evidence="1" type="ORF">PSTG_07497</name>
</gene>
<organism evidence="1 2">
    <name type="scientific">Puccinia striiformis f. sp. tritici PST-78</name>
    <dbReference type="NCBI Taxonomy" id="1165861"/>
    <lineage>
        <taxon>Eukaryota</taxon>
        <taxon>Fungi</taxon>
        <taxon>Dikarya</taxon>
        <taxon>Basidiomycota</taxon>
        <taxon>Pucciniomycotina</taxon>
        <taxon>Pucciniomycetes</taxon>
        <taxon>Pucciniales</taxon>
        <taxon>Pucciniaceae</taxon>
        <taxon>Puccinia</taxon>
    </lineage>
</organism>
<accession>A0A0L0VJK6</accession>
<sequence length="84" mass="9092">MLMRESTAQSDATIQPTRWWNSPLDSVAFEGDTVKQPGLIVSVPVGPQLLGRVVDALDNPIDGKGPIRCKEHCQGLQSSTTCNE</sequence>
<dbReference type="PANTHER" id="PTHR48082:SF2">
    <property type="entry name" value="ATP SYNTHASE SUBUNIT ALPHA, MITOCHONDRIAL"/>
    <property type="match status" value="1"/>
</dbReference>
<dbReference type="InterPro" id="IPR005294">
    <property type="entry name" value="ATP_synth_F1_asu"/>
</dbReference>
<dbReference type="GO" id="GO:0045259">
    <property type="term" value="C:proton-transporting ATP synthase complex"/>
    <property type="evidence" value="ECO:0007669"/>
    <property type="project" value="InterPro"/>
</dbReference>
<protein>
    <recommendedName>
        <fullName evidence="3">ATPase F1/V1/A1 complex alpha/beta subunit N-terminal domain-containing protein</fullName>
    </recommendedName>
</protein>
<reference evidence="2" key="1">
    <citation type="submission" date="2014-03" db="EMBL/GenBank/DDBJ databases">
        <title>The Genome Sequence of Puccinia striiformis f. sp. tritici PST-78.</title>
        <authorList>
            <consortium name="The Broad Institute Genome Sequencing Platform"/>
            <person name="Cuomo C."/>
            <person name="Hulbert S."/>
            <person name="Chen X."/>
            <person name="Walker B."/>
            <person name="Young S.K."/>
            <person name="Zeng Q."/>
            <person name="Gargeya S."/>
            <person name="Fitzgerald M."/>
            <person name="Haas B."/>
            <person name="Abouelleil A."/>
            <person name="Alvarado L."/>
            <person name="Arachchi H.M."/>
            <person name="Berlin A.M."/>
            <person name="Chapman S.B."/>
            <person name="Goldberg J."/>
            <person name="Griggs A."/>
            <person name="Gujja S."/>
            <person name="Hansen M."/>
            <person name="Howarth C."/>
            <person name="Imamovic A."/>
            <person name="Larimer J."/>
            <person name="McCowan C."/>
            <person name="Montmayeur A."/>
            <person name="Murphy C."/>
            <person name="Neiman D."/>
            <person name="Pearson M."/>
            <person name="Priest M."/>
            <person name="Roberts A."/>
            <person name="Saif S."/>
            <person name="Shea T."/>
            <person name="Sisk P."/>
            <person name="Sykes S."/>
            <person name="Wortman J."/>
            <person name="Nusbaum C."/>
            <person name="Birren B."/>
        </authorList>
    </citation>
    <scope>NUCLEOTIDE SEQUENCE [LARGE SCALE GENOMIC DNA]</scope>
    <source>
        <strain evidence="2">race PST-78</strain>
    </source>
</reference>
<dbReference type="AlphaFoldDB" id="A0A0L0VJK6"/>
<dbReference type="EMBL" id="AJIL01000048">
    <property type="protein sequence ID" value="KNE99189.1"/>
    <property type="molecule type" value="Genomic_DNA"/>
</dbReference>
<dbReference type="STRING" id="1165861.A0A0L0VJK6"/>
<dbReference type="Proteomes" id="UP000054564">
    <property type="component" value="Unassembled WGS sequence"/>
</dbReference>
<dbReference type="GO" id="GO:0005524">
    <property type="term" value="F:ATP binding"/>
    <property type="evidence" value="ECO:0007669"/>
    <property type="project" value="TreeGrafter"/>
</dbReference>
<comment type="caution">
    <text evidence="1">The sequence shown here is derived from an EMBL/GenBank/DDBJ whole genome shotgun (WGS) entry which is preliminary data.</text>
</comment>
<proteinExistence type="predicted"/>
<dbReference type="Gene3D" id="3.40.50.12240">
    <property type="match status" value="1"/>
</dbReference>
<evidence type="ECO:0000313" key="2">
    <source>
        <dbReference type="Proteomes" id="UP000054564"/>
    </source>
</evidence>
<keyword evidence="2" id="KW-1185">Reference proteome</keyword>
<dbReference type="GO" id="GO:0043531">
    <property type="term" value="F:ADP binding"/>
    <property type="evidence" value="ECO:0007669"/>
    <property type="project" value="TreeGrafter"/>
</dbReference>
<name>A0A0L0VJK6_9BASI</name>
<dbReference type="PANTHER" id="PTHR48082">
    <property type="entry name" value="ATP SYNTHASE SUBUNIT ALPHA, MITOCHONDRIAL"/>
    <property type="match status" value="1"/>
</dbReference>
<evidence type="ECO:0000313" key="1">
    <source>
        <dbReference type="EMBL" id="KNE99189.1"/>
    </source>
</evidence>
<evidence type="ECO:0008006" key="3">
    <source>
        <dbReference type="Google" id="ProtNLM"/>
    </source>
</evidence>